<keyword evidence="3" id="KW-1185">Reference proteome</keyword>
<feature type="transmembrane region" description="Helical" evidence="1">
    <location>
        <begin position="60"/>
        <end position="82"/>
    </location>
</feature>
<dbReference type="RefSeq" id="WP_251795960.1">
    <property type="nucleotide sequence ID" value="NZ_JAMQOL010000001.1"/>
</dbReference>
<proteinExistence type="predicted"/>
<evidence type="ECO:0000256" key="1">
    <source>
        <dbReference type="SAM" id="Phobius"/>
    </source>
</evidence>
<keyword evidence="1" id="KW-1133">Transmembrane helix</keyword>
<protein>
    <submittedName>
        <fullName evidence="2">DUF6518 family protein</fullName>
    </submittedName>
</protein>
<feature type="transmembrane region" description="Helical" evidence="1">
    <location>
        <begin position="97"/>
        <end position="115"/>
    </location>
</feature>
<sequence>MTRLRRLLTVIAAALLFGMLAALVKGHHDGVRDTLGNLSTPWLLVALAAGLHARTLPRGALLGLAATLAALLGFYVVVAVTADDGHLAHVLRENRRWLYSGLLSGPVLGAFGAWLNRRAADVSRAVVAVTGLLLLLEPLVIVSARVVPGWREVVHWHLSPGIYVAEAVLGTVILLLARRRTA</sequence>
<dbReference type="Pfam" id="PF20128">
    <property type="entry name" value="DUF6518"/>
    <property type="match status" value="1"/>
</dbReference>
<accession>A0ABT0XQY3</accession>
<evidence type="ECO:0000313" key="3">
    <source>
        <dbReference type="Proteomes" id="UP001523216"/>
    </source>
</evidence>
<keyword evidence="1" id="KW-0812">Transmembrane</keyword>
<gene>
    <name evidence="2" type="ORF">LXN57_01235</name>
</gene>
<keyword evidence="2" id="KW-0614">Plasmid</keyword>
<organism evidence="2 3">
    <name type="scientific">Paractinoplanes hotanensis</name>
    <dbReference type="NCBI Taxonomy" id="2906497"/>
    <lineage>
        <taxon>Bacteria</taxon>
        <taxon>Bacillati</taxon>
        <taxon>Actinomycetota</taxon>
        <taxon>Actinomycetes</taxon>
        <taxon>Micromonosporales</taxon>
        <taxon>Micromonosporaceae</taxon>
        <taxon>Paractinoplanes</taxon>
    </lineage>
</organism>
<keyword evidence="1" id="KW-0472">Membrane</keyword>
<name>A0ABT0XQY3_9ACTN</name>
<feature type="transmembrane region" description="Helical" evidence="1">
    <location>
        <begin position="36"/>
        <end position="53"/>
    </location>
</feature>
<dbReference type="InterPro" id="IPR045393">
    <property type="entry name" value="DUF6518"/>
</dbReference>
<feature type="transmembrane region" description="Helical" evidence="1">
    <location>
        <begin position="122"/>
        <end position="144"/>
    </location>
</feature>
<feature type="transmembrane region" description="Helical" evidence="1">
    <location>
        <begin position="156"/>
        <end position="177"/>
    </location>
</feature>
<dbReference type="EMBL" id="JAMQOL010000001">
    <property type="protein sequence ID" value="MCM4076183.1"/>
    <property type="molecule type" value="Genomic_DNA"/>
</dbReference>
<dbReference type="Proteomes" id="UP001523216">
    <property type="component" value="Unassembled WGS sequence"/>
</dbReference>
<geneLocation type="plasmid" evidence="2">
    <name>p1</name>
</geneLocation>
<evidence type="ECO:0000313" key="2">
    <source>
        <dbReference type="EMBL" id="MCM4076183.1"/>
    </source>
</evidence>
<comment type="caution">
    <text evidence="2">The sequence shown here is derived from an EMBL/GenBank/DDBJ whole genome shotgun (WGS) entry which is preliminary data.</text>
</comment>
<reference evidence="2 3" key="1">
    <citation type="submission" date="2022-06" db="EMBL/GenBank/DDBJ databases">
        <title>Actinoplanes abujensis sp. nov., isolated from Nigerian arid soil.</title>
        <authorList>
            <person name="Ding P."/>
        </authorList>
    </citation>
    <scope>NUCLEOTIDE SEQUENCE [LARGE SCALE GENOMIC DNA]</scope>
    <source>
        <strain evidence="3">TRM88002</strain>
        <plasmid evidence="2">p1</plasmid>
    </source>
</reference>